<organism evidence="7 8">
    <name type="scientific">Anaerotignum faecicola</name>
    <dbReference type="NCBI Taxonomy" id="2358141"/>
    <lineage>
        <taxon>Bacteria</taxon>
        <taxon>Bacillati</taxon>
        <taxon>Bacillota</taxon>
        <taxon>Clostridia</taxon>
        <taxon>Lachnospirales</taxon>
        <taxon>Anaerotignaceae</taxon>
        <taxon>Anaerotignum</taxon>
    </lineage>
</organism>
<dbReference type="AlphaFoldDB" id="A0A401LFW1"/>
<dbReference type="EMBL" id="BHVZ01000014">
    <property type="protein sequence ID" value="GCB30409.1"/>
    <property type="molecule type" value="Genomic_DNA"/>
</dbReference>
<feature type="transmembrane region" description="Helical" evidence="5">
    <location>
        <begin position="29"/>
        <end position="56"/>
    </location>
</feature>
<dbReference type="InterPro" id="IPR049453">
    <property type="entry name" value="Memb_transporter_dom"/>
</dbReference>
<evidence type="ECO:0000256" key="3">
    <source>
        <dbReference type="ARBA" id="ARBA00022989"/>
    </source>
</evidence>
<dbReference type="Proteomes" id="UP000287361">
    <property type="component" value="Unassembled WGS sequence"/>
</dbReference>
<evidence type="ECO:0000256" key="2">
    <source>
        <dbReference type="ARBA" id="ARBA00022692"/>
    </source>
</evidence>
<evidence type="ECO:0000313" key="7">
    <source>
        <dbReference type="EMBL" id="GCB30409.1"/>
    </source>
</evidence>
<proteinExistence type="predicted"/>
<dbReference type="Pfam" id="PF13515">
    <property type="entry name" value="FUSC_2"/>
    <property type="match status" value="1"/>
</dbReference>
<evidence type="ECO:0000256" key="4">
    <source>
        <dbReference type="ARBA" id="ARBA00023136"/>
    </source>
</evidence>
<evidence type="ECO:0000313" key="8">
    <source>
        <dbReference type="Proteomes" id="UP000287361"/>
    </source>
</evidence>
<evidence type="ECO:0000256" key="5">
    <source>
        <dbReference type="SAM" id="Phobius"/>
    </source>
</evidence>
<reference evidence="7 8" key="1">
    <citation type="submission" date="2018-10" db="EMBL/GenBank/DDBJ databases">
        <title>Draft Genome Sequence of Anaerotignum sp. KCTC 15736.</title>
        <authorList>
            <person name="Choi S.H."/>
            <person name="Kim J.S."/>
            <person name="Kang S.W."/>
            <person name="Lee J.S."/>
            <person name="Park S.H."/>
        </authorList>
    </citation>
    <scope>NUCLEOTIDE SEQUENCE [LARGE SCALE GENOMIC DNA]</scope>
    <source>
        <strain evidence="7 8">KCTC 15736</strain>
    </source>
</reference>
<protein>
    <recommendedName>
        <fullName evidence="6">Integral membrane bound transporter domain-containing protein</fullName>
    </recommendedName>
</protein>
<gene>
    <name evidence="7" type="ORF">KGMB03357_20700</name>
</gene>
<keyword evidence="4 5" id="KW-0472">Membrane</keyword>
<keyword evidence="3 5" id="KW-1133">Transmembrane helix</keyword>
<evidence type="ECO:0000256" key="1">
    <source>
        <dbReference type="ARBA" id="ARBA00004141"/>
    </source>
</evidence>
<keyword evidence="8" id="KW-1185">Reference proteome</keyword>
<keyword evidence="2 5" id="KW-0812">Transmembrane</keyword>
<feature type="transmembrane region" description="Helical" evidence="5">
    <location>
        <begin position="256"/>
        <end position="279"/>
    </location>
</feature>
<evidence type="ECO:0000259" key="6">
    <source>
        <dbReference type="Pfam" id="PF13515"/>
    </source>
</evidence>
<feature type="transmembrane region" description="Helical" evidence="5">
    <location>
        <begin position="88"/>
        <end position="104"/>
    </location>
</feature>
<comment type="subcellular location">
    <subcellularLocation>
        <location evidence="1">Membrane</location>
        <topology evidence="1">Multi-pass membrane protein</topology>
    </subcellularLocation>
</comment>
<sequence>MTFYQELQLNQAGSKELLRKSETAQERRYHALVYLAKVAITMLFCFAFVSVFSILFGNENSVVGVVVLLCLMVFRNADFGLHTGQSTLLLALFFVDMAVFPHLAQQAAPLPALLLNVAALAFLVIFGCHNPFMYNQSTLVLGYLLLYGYDVSGDSYRMRLIAMAVGALLSCLVFYRNHKSRTYQTGIKGVLQAFDLTSSRTNWQLCQIICVPMVLFLAELCKMPRAMWAGIAAMSAIVPLMADMQARVKNRIIGNVAGVLCFLVLYTLLPTSIYAYIGILGGIGVGFSAKYGWQAVFNTFGALAIAEELYGLKGAVGLRVAQNVFGVVFALLFCVAFYWVMERVTGRRIAGEQNI</sequence>
<dbReference type="OrthoDB" id="3251843at2"/>
<comment type="caution">
    <text evidence="7">The sequence shown here is derived from an EMBL/GenBank/DDBJ whole genome shotgun (WGS) entry which is preliminary data.</text>
</comment>
<dbReference type="GO" id="GO:0016020">
    <property type="term" value="C:membrane"/>
    <property type="evidence" value="ECO:0007669"/>
    <property type="project" value="UniProtKB-SubCell"/>
</dbReference>
<accession>A0A401LFW1</accession>
<feature type="transmembrane region" description="Helical" evidence="5">
    <location>
        <begin position="156"/>
        <end position="175"/>
    </location>
</feature>
<feature type="transmembrane region" description="Helical" evidence="5">
    <location>
        <begin position="324"/>
        <end position="341"/>
    </location>
</feature>
<feature type="transmembrane region" description="Helical" evidence="5">
    <location>
        <begin position="110"/>
        <end position="126"/>
    </location>
</feature>
<feature type="domain" description="Integral membrane bound transporter" evidence="6">
    <location>
        <begin position="215"/>
        <end position="333"/>
    </location>
</feature>
<name>A0A401LFW1_9FIRM</name>